<feature type="domain" description="Histone deacetylase" evidence="2">
    <location>
        <begin position="20"/>
        <end position="303"/>
    </location>
</feature>
<sequence length="310" mass="34429">MTTAFITHKDCMLHNMGPEHPESPMRLVAIDKVLQRTGLLDQLDQLTAVEVTEEQILLAHHHLHQKRLEMKVPDSGVVYTDDDTALCPDSLKAASLAAGGVILATNRVLSGKAENAFCAVRPPGHHAEYNLAMGFCFYNNIAIGAAHALQQAGIERVAILDFDVHHCNGTVDIFKDRPEVLVCSTFQHPYYPERYHEIDRANIINCPIPAHSDPSLFHDAIEKCWLPALEAHKPDMIFISAGFDAHKEDPMADLNLDEEDYRWVTQKIKAFADRHCQGRIVSVLEGGYNPVPLAFSVQAHLEVLAGFSEG</sequence>
<protein>
    <submittedName>
        <fullName evidence="3">Acetoin utilization deacetylase AcuC</fullName>
    </submittedName>
</protein>
<dbReference type="Pfam" id="PF00850">
    <property type="entry name" value="Hist_deacetyl"/>
    <property type="match status" value="1"/>
</dbReference>
<dbReference type="InterPro" id="IPR023801">
    <property type="entry name" value="His_deacetylse_dom"/>
</dbReference>
<dbReference type="RefSeq" id="WP_091828122.1">
    <property type="nucleotide sequence ID" value="NZ_FNRJ01000028.1"/>
</dbReference>
<dbReference type="Proteomes" id="UP000242469">
    <property type="component" value="Unassembled WGS sequence"/>
</dbReference>
<dbReference type="GO" id="GO:0040029">
    <property type="term" value="P:epigenetic regulation of gene expression"/>
    <property type="evidence" value="ECO:0007669"/>
    <property type="project" value="TreeGrafter"/>
</dbReference>
<dbReference type="Gene3D" id="3.40.800.20">
    <property type="entry name" value="Histone deacetylase domain"/>
    <property type="match status" value="1"/>
</dbReference>
<dbReference type="InterPro" id="IPR023696">
    <property type="entry name" value="Ureohydrolase_dom_sf"/>
</dbReference>
<gene>
    <name evidence="3" type="ORF">SAMN02745729_12813</name>
</gene>
<dbReference type="AlphaFoldDB" id="A0A1H4H4Z3"/>
<dbReference type="SUPFAM" id="SSF52768">
    <property type="entry name" value="Arginase/deacetylase"/>
    <property type="match status" value="1"/>
</dbReference>
<name>A0A1H4H4Z3_9GAMM</name>
<evidence type="ECO:0000256" key="1">
    <source>
        <dbReference type="ARBA" id="ARBA00005947"/>
    </source>
</evidence>
<evidence type="ECO:0000259" key="2">
    <source>
        <dbReference type="Pfam" id="PF00850"/>
    </source>
</evidence>
<reference evidence="4" key="1">
    <citation type="submission" date="2016-10" db="EMBL/GenBank/DDBJ databases">
        <authorList>
            <person name="Varghese N."/>
            <person name="Submissions S."/>
        </authorList>
    </citation>
    <scope>NUCLEOTIDE SEQUENCE [LARGE SCALE GENOMIC DNA]</scope>
    <source>
        <strain evidence="4">DSM 11526</strain>
    </source>
</reference>
<dbReference type="GO" id="GO:0004407">
    <property type="term" value="F:histone deacetylase activity"/>
    <property type="evidence" value="ECO:0007669"/>
    <property type="project" value="TreeGrafter"/>
</dbReference>
<organism evidence="3 4">
    <name type="scientific">Marinobacterium iners DSM 11526</name>
    <dbReference type="NCBI Taxonomy" id="1122198"/>
    <lineage>
        <taxon>Bacteria</taxon>
        <taxon>Pseudomonadati</taxon>
        <taxon>Pseudomonadota</taxon>
        <taxon>Gammaproteobacteria</taxon>
        <taxon>Oceanospirillales</taxon>
        <taxon>Oceanospirillaceae</taxon>
        <taxon>Marinobacterium</taxon>
    </lineage>
</organism>
<dbReference type="CDD" id="cd11599">
    <property type="entry name" value="HDAC_classII_2"/>
    <property type="match status" value="1"/>
</dbReference>
<comment type="similarity">
    <text evidence="1">Belongs to the histone deacetylase family.</text>
</comment>
<dbReference type="PANTHER" id="PTHR10625:SF10">
    <property type="entry name" value="HISTONE DEACETYLASE HDAC1"/>
    <property type="match status" value="1"/>
</dbReference>
<keyword evidence="4" id="KW-1185">Reference proteome</keyword>
<accession>A0A1H4H4Z3</accession>
<dbReference type="OrthoDB" id="9808367at2"/>
<evidence type="ECO:0000313" key="3">
    <source>
        <dbReference type="EMBL" id="SEB16864.1"/>
    </source>
</evidence>
<dbReference type="PRINTS" id="PR01270">
    <property type="entry name" value="HDASUPER"/>
</dbReference>
<dbReference type="InterPro" id="IPR000286">
    <property type="entry name" value="HDACs"/>
</dbReference>
<proteinExistence type="inferred from homology"/>
<dbReference type="EMBL" id="FNRJ01000028">
    <property type="protein sequence ID" value="SEB16864.1"/>
    <property type="molecule type" value="Genomic_DNA"/>
</dbReference>
<dbReference type="PANTHER" id="PTHR10625">
    <property type="entry name" value="HISTONE DEACETYLASE HDAC1-RELATED"/>
    <property type="match status" value="1"/>
</dbReference>
<dbReference type="InterPro" id="IPR037138">
    <property type="entry name" value="His_deacetylse_dom_sf"/>
</dbReference>
<evidence type="ECO:0000313" key="4">
    <source>
        <dbReference type="Proteomes" id="UP000242469"/>
    </source>
</evidence>
<dbReference type="STRING" id="1122198.SAMN02745729_12813"/>